<accession>A0A7S9A2A5</accession>
<reference evidence="2" key="1">
    <citation type="journal article" name="Sci. Rep.">
        <title>Comparative mitochondrial genome analysis reveals intron dynamics and gene rearrangements in two Trametes species.</title>
        <authorList>
            <person name="Chen C."/>
            <person name="Li Q."/>
            <person name="Fu R."/>
            <person name="Wang J."/>
            <person name="Deng G."/>
            <person name="Chen X."/>
            <person name="Lu D."/>
        </authorList>
    </citation>
    <scope>NUCLEOTIDE SEQUENCE</scope>
</reference>
<name>A0A7S9A2A5_TRAVE</name>
<geneLocation type="mitochondrion" evidence="2"/>
<sequence>MIFNITNIYIYMFVNSGLIYLFIINKLVNVQKKNISYWDHLLLYLVIFQTLSIILGIFFKTLSFYNMELEVRPLFMVEGDSNNSSSNSTVANNSTTNTAATAVTQTASSNTASVSVTQNEHSPNRTVIERKVILDNGAFSEGIRSIFIYGSAGYRAHLVRGGTPGTKFIIMAGAIATDLFTRASLNAINDPNYIKDHVLNWKITRDALKNDGVHIDVSNDKEFLKKLTEKFLPEDFSVQLDSIYQDILSQVLSYFQPQTVNYPVELLMDQHHYLAIFLFILILLLSIFILILAYMIVLFIFKDKILSLVTNQYFLLYLKFQYKIMYAEFIFLSMLILYDFYFIIKISHFLCLYPIDVNINKTS</sequence>
<organism evidence="2">
    <name type="scientific">Trametes versicolor</name>
    <name type="common">White-rot fungus</name>
    <name type="synonym">Coriolus versicolor</name>
    <dbReference type="NCBI Taxonomy" id="5325"/>
    <lineage>
        <taxon>Eukaryota</taxon>
        <taxon>Fungi</taxon>
        <taxon>Dikarya</taxon>
        <taxon>Basidiomycota</taxon>
        <taxon>Agaricomycotina</taxon>
        <taxon>Agaricomycetes</taxon>
        <taxon>Polyporales</taxon>
        <taxon>Polyporaceae</taxon>
        <taxon>Trametes</taxon>
    </lineage>
</organism>
<feature type="transmembrane region" description="Helical" evidence="1">
    <location>
        <begin position="41"/>
        <end position="59"/>
    </location>
</feature>
<feature type="transmembrane region" description="Helical" evidence="1">
    <location>
        <begin position="6"/>
        <end position="29"/>
    </location>
</feature>
<keyword evidence="2" id="KW-0496">Mitochondrion</keyword>
<proteinExistence type="predicted"/>
<keyword evidence="1" id="KW-0812">Transmembrane</keyword>
<dbReference type="AlphaFoldDB" id="A0A7S9A2A5"/>
<protein>
    <submittedName>
        <fullName evidence="2">Uncharacterized protein</fullName>
    </submittedName>
</protein>
<keyword evidence="1" id="KW-1133">Transmembrane helix</keyword>
<gene>
    <name evidence="2" type="primary">orf363</name>
</gene>
<feature type="transmembrane region" description="Helical" evidence="1">
    <location>
        <begin position="322"/>
        <end position="344"/>
    </location>
</feature>
<dbReference type="GeneID" id="63652926"/>
<feature type="transmembrane region" description="Helical" evidence="1">
    <location>
        <begin position="273"/>
        <end position="301"/>
    </location>
</feature>
<dbReference type="EMBL" id="MT479165">
    <property type="protein sequence ID" value="QPF23592.1"/>
    <property type="molecule type" value="Genomic_DNA"/>
</dbReference>
<evidence type="ECO:0000313" key="2">
    <source>
        <dbReference type="EMBL" id="QPF23592.1"/>
    </source>
</evidence>
<dbReference type="RefSeq" id="YP_010044351.1">
    <property type="nucleotide sequence ID" value="NC_054271.1"/>
</dbReference>
<evidence type="ECO:0000256" key="1">
    <source>
        <dbReference type="SAM" id="Phobius"/>
    </source>
</evidence>
<keyword evidence="1" id="KW-0472">Membrane</keyword>